<keyword evidence="5" id="KW-1185">Reference proteome</keyword>
<reference evidence="4 5" key="1">
    <citation type="journal article" date="2023" name="IScience">
        <title>Expanded male sex-determining region conserved during the evolution of homothallism in the green alga Volvox.</title>
        <authorList>
            <person name="Yamamoto K."/>
            <person name="Matsuzaki R."/>
            <person name="Mahakham W."/>
            <person name="Heman W."/>
            <person name="Sekimoto H."/>
            <person name="Kawachi M."/>
            <person name="Minakuchi Y."/>
            <person name="Toyoda A."/>
            <person name="Nozaki H."/>
        </authorList>
    </citation>
    <scope>NUCLEOTIDE SEQUENCE [LARGE SCALE GENOMIC DNA]</scope>
    <source>
        <strain evidence="4 5">NIES-4468</strain>
    </source>
</reference>
<dbReference type="Proteomes" id="UP001165090">
    <property type="component" value="Unassembled WGS sequence"/>
</dbReference>
<dbReference type="InterPro" id="IPR039781">
    <property type="entry name" value="Rad21/Rec8-like"/>
</dbReference>
<dbReference type="Pfam" id="PF04825">
    <property type="entry name" value="Rad21_Rec8_N"/>
    <property type="match status" value="1"/>
</dbReference>
<accession>A0ABQ5RL26</accession>
<dbReference type="PANTHER" id="PTHR12585">
    <property type="entry name" value="SCC1 / RAD21 FAMILY MEMBER"/>
    <property type="match status" value="1"/>
</dbReference>
<protein>
    <recommendedName>
        <fullName evidence="3">Rad21/Rec8-like protein N-terminal domain-containing protein</fullName>
    </recommendedName>
</protein>
<evidence type="ECO:0000259" key="3">
    <source>
        <dbReference type="Pfam" id="PF04825"/>
    </source>
</evidence>
<keyword evidence="2" id="KW-0539">Nucleus</keyword>
<evidence type="ECO:0000313" key="5">
    <source>
        <dbReference type="Proteomes" id="UP001165090"/>
    </source>
</evidence>
<comment type="caution">
    <text evidence="4">The sequence shown here is derived from an EMBL/GenBank/DDBJ whole genome shotgun (WGS) entry which is preliminary data.</text>
</comment>
<comment type="subcellular location">
    <subcellularLocation>
        <location evidence="1">Nucleus</location>
    </subcellularLocation>
</comment>
<name>A0ABQ5RL26_9CHLO</name>
<proteinExistence type="predicted"/>
<dbReference type="InterPro" id="IPR006910">
    <property type="entry name" value="Rad21_Rec8_N"/>
</dbReference>
<dbReference type="EMBL" id="BSDZ01000001">
    <property type="protein sequence ID" value="GLI58383.1"/>
    <property type="molecule type" value="Genomic_DNA"/>
</dbReference>
<evidence type="ECO:0000256" key="1">
    <source>
        <dbReference type="ARBA" id="ARBA00004123"/>
    </source>
</evidence>
<organism evidence="4 5">
    <name type="scientific">Volvox africanus</name>
    <dbReference type="NCBI Taxonomy" id="51714"/>
    <lineage>
        <taxon>Eukaryota</taxon>
        <taxon>Viridiplantae</taxon>
        <taxon>Chlorophyta</taxon>
        <taxon>core chlorophytes</taxon>
        <taxon>Chlorophyceae</taxon>
        <taxon>CS clade</taxon>
        <taxon>Chlamydomonadales</taxon>
        <taxon>Volvocaceae</taxon>
        <taxon>Volvox</taxon>
    </lineage>
</organism>
<evidence type="ECO:0000256" key="2">
    <source>
        <dbReference type="ARBA" id="ARBA00023242"/>
    </source>
</evidence>
<sequence>MWNWDPGTCRTMAHGKKLSKLKILGISVSDVCKHIMQPDVPHSLRLQGILIGGVVIVFNRQQLYLLGRLREGRTCKRCGDATGLAQIGKRYLVIPYYRRPADLQHATRSGGA</sequence>
<evidence type="ECO:0000313" key="4">
    <source>
        <dbReference type="EMBL" id="GLI58383.1"/>
    </source>
</evidence>
<gene>
    <name evidence="4" type="ORF">VaNZ11_000007</name>
</gene>
<dbReference type="PANTHER" id="PTHR12585:SF69">
    <property type="entry name" value="FI11703P"/>
    <property type="match status" value="1"/>
</dbReference>
<feature type="domain" description="Rad21/Rec8-like protein N-terminal" evidence="3">
    <location>
        <begin position="13"/>
        <end position="67"/>
    </location>
</feature>